<name>A0ABS2HFY0_9VIBR</name>
<dbReference type="Pfam" id="PF13500">
    <property type="entry name" value="AAA_26"/>
    <property type="match status" value="1"/>
</dbReference>
<dbReference type="PANTHER" id="PTHR32309">
    <property type="entry name" value="TYROSINE-PROTEIN KINASE"/>
    <property type="match status" value="1"/>
</dbReference>
<dbReference type="SUPFAM" id="SSF52540">
    <property type="entry name" value="P-loop containing nucleoside triphosphate hydrolases"/>
    <property type="match status" value="1"/>
</dbReference>
<evidence type="ECO:0000313" key="2">
    <source>
        <dbReference type="Proteomes" id="UP000809621"/>
    </source>
</evidence>
<reference evidence="1 2" key="1">
    <citation type="submission" date="2021-02" db="EMBL/GenBank/DDBJ databases">
        <authorList>
            <person name="Park J.-S."/>
        </authorList>
    </citation>
    <scope>NUCLEOTIDE SEQUENCE [LARGE SCALE GENOMIC DNA]</scope>
    <source>
        <strain evidence="1 2">188UL20-2</strain>
    </source>
</reference>
<dbReference type="InterPro" id="IPR027417">
    <property type="entry name" value="P-loop_NTPase"/>
</dbReference>
<keyword evidence="2" id="KW-1185">Reference proteome</keyword>
<dbReference type="Proteomes" id="UP000809621">
    <property type="component" value="Unassembled WGS sequence"/>
</dbReference>
<dbReference type="InterPro" id="IPR050445">
    <property type="entry name" value="Bact_polysacc_biosynth/exp"/>
</dbReference>
<comment type="caution">
    <text evidence="1">The sequence shown here is derived from an EMBL/GenBank/DDBJ whole genome shotgun (WGS) entry which is preliminary data.</text>
</comment>
<evidence type="ECO:0000313" key="1">
    <source>
        <dbReference type="EMBL" id="MBM7035979.1"/>
    </source>
</evidence>
<gene>
    <name evidence="1" type="ORF">JQC93_06110</name>
</gene>
<protein>
    <recommendedName>
        <fullName evidence="3">Chromosome partitioning protein ParA</fullName>
    </recommendedName>
</protein>
<proteinExistence type="predicted"/>
<dbReference type="PANTHER" id="PTHR32309:SF13">
    <property type="entry name" value="FERRIC ENTEROBACTIN TRANSPORT PROTEIN FEPE"/>
    <property type="match status" value="1"/>
</dbReference>
<sequence>MSLSATLSEIEQIFIQLELDKIDTVCVTADKSGAGATSVAMALTERYLLAGYKTLLVDFNLFNPSFDAFELPAETQVEGSTPEFIRHNQSQHCFSGIQAPTTLDRQLAFRDPINLLKSIEKWQAKYDKIIVDSTALNQCNQSNIPTVTIANVVQGTLLVVSAGKSNTNDLHDATALLKKAHANVCGIILNQHQQNTLAEEIANIVSRVPFVGSRASSKIKSYLTGSSLFRYGV</sequence>
<accession>A0ABS2HFY0</accession>
<organism evidence="1 2">
    <name type="scientific">Vibrio ulleungensis</name>
    <dbReference type="NCBI Taxonomy" id="2807619"/>
    <lineage>
        <taxon>Bacteria</taxon>
        <taxon>Pseudomonadati</taxon>
        <taxon>Pseudomonadota</taxon>
        <taxon>Gammaproteobacteria</taxon>
        <taxon>Vibrionales</taxon>
        <taxon>Vibrionaceae</taxon>
        <taxon>Vibrio</taxon>
    </lineage>
</organism>
<dbReference type="RefSeq" id="WP_205157593.1">
    <property type="nucleotide sequence ID" value="NZ_JAFEUM010000002.1"/>
</dbReference>
<dbReference type="EMBL" id="JAFEUM010000002">
    <property type="protein sequence ID" value="MBM7035979.1"/>
    <property type="molecule type" value="Genomic_DNA"/>
</dbReference>
<evidence type="ECO:0008006" key="3">
    <source>
        <dbReference type="Google" id="ProtNLM"/>
    </source>
</evidence>
<dbReference type="Gene3D" id="3.40.50.300">
    <property type="entry name" value="P-loop containing nucleotide triphosphate hydrolases"/>
    <property type="match status" value="1"/>
</dbReference>